<protein>
    <submittedName>
        <fullName evidence="3">Uncharacterized protein</fullName>
    </submittedName>
</protein>
<dbReference type="Proteomes" id="UP000016932">
    <property type="component" value="Unassembled WGS sequence"/>
</dbReference>
<dbReference type="AlphaFoldDB" id="M2YVR9"/>
<feature type="compositionally biased region" description="Basic and acidic residues" evidence="2">
    <location>
        <begin position="177"/>
        <end position="188"/>
    </location>
</feature>
<dbReference type="HOGENOM" id="CLU_609917_0_0_1"/>
<organism evidence="3 4">
    <name type="scientific">Pseudocercospora fijiensis (strain CIRAD86)</name>
    <name type="common">Black leaf streak disease fungus</name>
    <name type="synonym">Mycosphaerella fijiensis</name>
    <dbReference type="NCBI Taxonomy" id="383855"/>
    <lineage>
        <taxon>Eukaryota</taxon>
        <taxon>Fungi</taxon>
        <taxon>Dikarya</taxon>
        <taxon>Ascomycota</taxon>
        <taxon>Pezizomycotina</taxon>
        <taxon>Dothideomycetes</taxon>
        <taxon>Dothideomycetidae</taxon>
        <taxon>Mycosphaerellales</taxon>
        <taxon>Mycosphaerellaceae</taxon>
        <taxon>Pseudocercospora</taxon>
    </lineage>
</organism>
<dbReference type="KEGG" id="pfj:MYCFIDRAFT_175358"/>
<keyword evidence="1" id="KW-0175">Coiled coil</keyword>
<sequence>MASLKDSIHSPHTTLAFTERQGVESIFLVLKDIENRLRQNGHRTTFSEDGIYLVHGEAKSNVESTLKVEQLVRDFKKRMIDEIENDATKTVVRKPRLLACPTIASPSDWQECNISRHATDGLGWDVKTVVTASKREKVAPASQQLLEEEGRDGQHDLATHPLSPDASSIADGMGTRDATEWPPQEKPRVKLPSSPVETLSSEIDQTLCHVYSEPLTTDVDEIHQDRPLDPIGPNNHQIPHILIQEQQARIQELEEELKRANAARLVAENRAQELQEEAETREEISPARLNIEDLADEILVISTKNRVMERKHDRLAESFAQLQQDHEWLSRHLVRLDYSTARISQTISTIQDDRKTGVGSELLARMQTTVERHDSEWLPNLADRLSVMEVDLKALWAALHDYAPPGSASDTPTTGGKDPNDCKGCNGDALVKENQDGTFMPCRYWSSLA</sequence>
<dbReference type="EMBL" id="KB446559">
    <property type="protein sequence ID" value="EME81780.1"/>
    <property type="molecule type" value="Genomic_DNA"/>
</dbReference>
<evidence type="ECO:0000313" key="3">
    <source>
        <dbReference type="EMBL" id="EME81780.1"/>
    </source>
</evidence>
<evidence type="ECO:0000256" key="1">
    <source>
        <dbReference type="SAM" id="Coils"/>
    </source>
</evidence>
<accession>M2YVR9</accession>
<keyword evidence="4" id="KW-1185">Reference proteome</keyword>
<evidence type="ECO:0000313" key="4">
    <source>
        <dbReference type="Proteomes" id="UP000016932"/>
    </source>
</evidence>
<feature type="coiled-coil region" evidence="1">
    <location>
        <begin position="243"/>
        <end position="325"/>
    </location>
</feature>
<dbReference type="RefSeq" id="XP_007927344.1">
    <property type="nucleotide sequence ID" value="XM_007929153.1"/>
</dbReference>
<gene>
    <name evidence="3" type="ORF">MYCFIDRAFT_175358</name>
</gene>
<name>M2YVR9_PSEFD</name>
<dbReference type="VEuPathDB" id="FungiDB:MYCFIDRAFT_175358"/>
<dbReference type="GeneID" id="19333371"/>
<evidence type="ECO:0000256" key="2">
    <source>
        <dbReference type="SAM" id="MobiDB-lite"/>
    </source>
</evidence>
<dbReference type="OrthoDB" id="10452523at2759"/>
<feature type="region of interest" description="Disordered" evidence="2">
    <location>
        <begin position="149"/>
        <end position="196"/>
    </location>
</feature>
<reference evidence="3 4" key="1">
    <citation type="journal article" date="2012" name="PLoS Pathog.">
        <title>Diverse lifestyles and strategies of plant pathogenesis encoded in the genomes of eighteen Dothideomycetes fungi.</title>
        <authorList>
            <person name="Ohm R.A."/>
            <person name="Feau N."/>
            <person name="Henrissat B."/>
            <person name="Schoch C.L."/>
            <person name="Horwitz B.A."/>
            <person name="Barry K.W."/>
            <person name="Condon B.J."/>
            <person name="Copeland A.C."/>
            <person name="Dhillon B."/>
            <person name="Glaser F."/>
            <person name="Hesse C.N."/>
            <person name="Kosti I."/>
            <person name="LaButti K."/>
            <person name="Lindquist E.A."/>
            <person name="Lucas S."/>
            <person name="Salamov A.A."/>
            <person name="Bradshaw R.E."/>
            <person name="Ciuffetti L."/>
            <person name="Hamelin R.C."/>
            <person name="Kema G.H.J."/>
            <person name="Lawrence C."/>
            <person name="Scott J.A."/>
            <person name="Spatafora J.W."/>
            <person name="Turgeon B.G."/>
            <person name="de Wit P.J.G.M."/>
            <person name="Zhong S."/>
            <person name="Goodwin S.B."/>
            <person name="Grigoriev I.V."/>
        </authorList>
    </citation>
    <scope>NUCLEOTIDE SEQUENCE [LARGE SCALE GENOMIC DNA]</scope>
    <source>
        <strain evidence="3 4">CIRAD86</strain>
    </source>
</reference>
<proteinExistence type="predicted"/>